<dbReference type="SUPFAM" id="SSF46955">
    <property type="entry name" value="Putative DNA-binding domain"/>
    <property type="match status" value="1"/>
</dbReference>
<organism evidence="1 2">
    <name type="scientific">Paenibacillus agricola</name>
    <dbReference type="NCBI Taxonomy" id="2716264"/>
    <lineage>
        <taxon>Bacteria</taxon>
        <taxon>Bacillati</taxon>
        <taxon>Bacillota</taxon>
        <taxon>Bacilli</taxon>
        <taxon>Bacillales</taxon>
        <taxon>Paenibacillaceae</taxon>
        <taxon>Paenibacillus</taxon>
    </lineage>
</organism>
<evidence type="ECO:0000313" key="1">
    <source>
        <dbReference type="EMBL" id="NHN33196.1"/>
    </source>
</evidence>
<dbReference type="Proteomes" id="UP001165962">
    <property type="component" value="Unassembled WGS sequence"/>
</dbReference>
<comment type="caution">
    <text evidence="1">The sequence shown here is derived from an EMBL/GenBank/DDBJ whole genome shotgun (WGS) entry which is preliminary data.</text>
</comment>
<name>A0ABX0JD65_9BACL</name>
<reference evidence="1" key="1">
    <citation type="submission" date="2020-03" db="EMBL/GenBank/DDBJ databases">
        <title>Draft sequencing of Paenibacilllus sp. S3N08.</title>
        <authorList>
            <person name="Kim D.-U."/>
        </authorList>
    </citation>
    <scope>NUCLEOTIDE SEQUENCE</scope>
    <source>
        <strain evidence="1">S3N08</strain>
    </source>
</reference>
<dbReference type="EMBL" id="JAAOIW010000011">
    <property type="protein sequence ID" value="NHN33196.1"/>
    <property type="molecule type" value="Genomic_DNA"/>
</dbReference>
<evidence type="ECO:0000313" key="2">
    <source>
        <dbReference type="Proteomes" id="UP001165962"/>
    </source>
</evidence>
<proteinExistence type="predicted"/>
<evidence type="ECO:0008006" key="3">
    <source>
        <dbReference type="Google" id="ProtNLM"/>
    </source>
</evidence>
<gene>
    <name evidence="1" type="ORF">G9U52_25620</name>
</gene>
<keyword evidence="2" id="KW-1185">Reference proteome</keyword>
<accession>A0ABX0JD65</accession>
<dbReference type="RefSeq" id="WP_166153508.1">
    <property type="nucleotide sequence ID" value="NZ_JAAOIW010000011.1"/>
</dbReference>
<dbReference type="InterPro" id="IPR009061">
    <property type="entry name" value="DNA-bd_dom_put_sf"/>
</dbReference>
<protein>
    <recommendedName>
        <fullName evidence="3">HTH merR-type domain-containing protein</fullName>
    </recommendedName>
</protein>
<sequence length="321" mass="37225">MSNYLSQKEMAQKLKKSTNTIRLWVENGMLNSVNPDTYRSDGGYRFTVEEYERLNHLFGPDALFQSEAAELVGITKQYLGLLAKTNPPGIPSQVITYGKQQRRIFRRADCVALKLALEKREHQFLRDGGRELDLYKNNLRLFDSFTFEEKKVVVVSTNPVQLLTENYLIIEPHGYLPISKPCLDLPYEKKTGTIIFSFPRPIDVYAEIIDVLSEMVRCLGNKNIRIFEKEDSYFIRCRKGKIKGSKSDLKLLNKFKVEGYLTLSGDYIELDGEIISKHTNYNKKVYQQIENIANEKNYSFDQTVNFLLSRIIKENNERTSL</sequence>